<dbReference type="Proteomes" id="UP000030765">
    <property type="component" value="Unassembled WGS sequence"/>
</dbReference>
<organism evidence="1">
    <name type="scientific">Anopheles sinensis</name>
    <name type="common">Mosquito</name>
    <dbReference type="NCBI Taxonomy" id="74873"/>
    <lineage>
        <taxon>Eukaryota</taxon>
        <taxon>Metazoa</taxon>
        <taxon>Ecdysozoa</taxon>
        <taxon>Arthropoda</taxon>
        <taxon>Hexapoda</taxon>
        <taxon>Insecta</taxon>
        <taxon>Pterygota</taxon>
        <taxon>Neoptera</taxon>
        <taxon>Endopterygota</taxon>
        <taxon>Diptera</taxon>
        <taxon>Nematocera</taxon>
        <taxon>Culicoidea</taxon>
        <taxon>Culicidae</taxon>
        <taxon>Anophelinae</taxon>
        <taxon>Anopheles</taxon>
    </lineage>
</organism>
<gene>
    <name evidence="1" type="ORF">ZHAS_00008508</name>
</gene>
<dbReference type="AlphaFoldDB" id="A0A084VSL7"/>
<keyword evidence="3" id="KW-1185">Reference proteome</keyword>
<evidence type="ECO:0000313" key="1">
    <source>
        <dbReference type="EMBL" id="KFB40961.1"/>
    </source>
</evidence>
<protein>
    <submittedName>
        <fullName evidence="1 2">Type III restriction protein res subunit</fullName>
    </submittedName>
</protein>
<evidence type="ECO:0000313" key="2">
    <source>
        <dbReference type="EnsemblMetazoa" id="ASIC008508-PA"/>
    </source>
</evidence>
<reference evidence="1 3" key="1">
    <citation type="journal article" date="2014" name="BMC Genomics">
        <title>Genome sequence of Anopheles sinensis provides insight into genetics basis of mosquito competence for malaria parasites.</title>
        <authorList>
            <person name="Zhou D."/>
            <person name="Zhang D."/>
            <person name="Ding G."/>
            <person name="Shi L."/>
            <person name="Hou Q."/>
            <person name="Ye Y."/>
            <person name="Xu Y."/>
            <person name="Zhou H."/>
            <person name="Xiong C."/>
            <person name="Li S."/>
            <person name="Yu J."/>
            <person name="Hong S."/>
            <person name="Yu X."/>
            <person name="Zou P."/>
            <person name="Chen C."/>
            <person name="Chang X."/>
            <person name="Wang W."/>
            <person name="Lv Y."/>
            <person name="Sun Y."/>
            <person name="Ma L."/>
            <person name="Shen B."/>
            <person name="Zhu C."/>
        </authorList>
    </citation>
    <scope>NUCLEOTIDE SEQUENCE [LARGE SCALE GENOMIC DNA]</scope>
</reference>
<reference evidence="2" key="2">
    <citation type="submission" date="2020-05" db="UniProtKB">
        <authorList>
            <consortium name="EnsemblMetazoa"/>
        </authorList>
    </citation>
    <scope>IDENTIFICATION</scope>
</reference>
<name>A0A084VSL7_ANOSI</name>
<sequence length="85" mass="9596">MSKHLLDSDAFYALLLLPPVERWARCPPGKKQPAGGEEVEKHSNSTNFYTVPYRKKGFAALRLRTGSSMRNYHRKRAVVSFSGAD</sequence>
<dbReference type="EnsemblMetazoa" id="ASIC008508-RA">
    <property type="protein sequence ID" value="ASIC008508-PA"/>
    <property type="gene ID" value="ASIC008508"/>
</dbReference>
<dbReference type="EMBL" id="KE525056">
    <property type="protein sequence ID" value="KFB40961.1"/>
    <property type="molecule type" value="Genomic_DNA"/>
</dbReference>
<dbReference type="VEuPathDB" id="VectorBase:ASIC008508"/>
<dbReference type="EMBL" id="ATLV01016082">
    <property type="status" value="NOT_ANNOTATED_CDS"/>
    <property type="molecule type" value="Genomic_DNA"/>
</dbReference>
<accession>A0A084VSL7</accession>
<proteinExistence type="predicted"/>
<evidence type="ECO:0000313" key="3">
    <source>
        <dbReference type="Proteomes" id="UP000030765"/>
    </source>
</evidence>